<dbReference type="InterPro" id="IPR035906">
    <property type="entry name" value="MetI-like_sf"/>
</dbReference>
<keyword evidence="11" id="KW-1185">Reference proteome</keyword>
<dbReference type="RefSeq" id="WP_377285304.1">
    <property type="nucleotide sequence ID" value="NZ_JBHSBM010000009.1"/>
</dbReference>
<evidence type="ECO:0000256" key="4">
    <source>
        <dbReference type="ARBA" id="ARBA00022692"/>
    </source>
</evidence>
<dbReference type="SUPFAM" id="SSF161098">
    <property type="entry name" value="MetI-like"/>
    <property type="match status" value="1"/>
</dbReference>
<organism evidence="10 11">
    <name type="scientific">Planomonospora corallina</name>
    <dbReference type="NCBI Taxonomy" id="1806052"/>
    <lineage>
        <taxon>Bacteria</taxon>
        <taxon>Bacillati</taxon>
        <taxon>Actinomycetota</taxon>
        <taxon>Actinomycetes</taxon>
        <taxon>Streptosporangiales</taxon>
        <taxon>Streptosporangiaceae</taxon>
        <taxon>Planomonospora</taxon>
    </lineage>
</organism>
<dbReference type="PROSITE" id="PS50928">
    <property type="entry name" value="ABC_TM1"/>
    <property type="match status" value="1"/>
</dbReference>
<keyword evidence="6 7" id="KW-0472">Membrane</keyword>
<feature type="region of interest" description="Disordered" evidence="8">
    <location>
        <begin position="1"/>
        <end position="24"/>
    </location>
</feature>
<evidence type="ECO:0000313" key="11">
    <source>
        <dbReference type="Proteomes" id="UP001595850"/>
    </source>
</evidence>
<evidence type="ECO:0000256" key="8">
    <source>
        <dbReference type="SAM" id="MobiDB-lite"/>
    </source>
</evidence>
<comment type="subcellular location">
    <subcellularLocation>
        <location evidence="1 7">Cell membrane</location>
        <topology evidence="1 7">Multi-pass membrane protein</topology>
    </subcellularLocation>
</comment>
<feature type="transmembrane region" description="Helical" evidence="7">
    <location>
        <begin position="29"/>
        <end position="53"/>
    </location>
</feature>
<name>A0ABV8HZM4_9ACTN</name>
<protein>
    <submittedName>
        <fullName evidence="10">Carbohydrate ABC transporter permease</fullName>
    </submittedName>
</protein>
<keyword evidence="2 7" id="KW-0813">Transport</keyword>
<feature type="domain" description="ABC transmembrane type-1" evidence="9">
    <location>
        <begin position="93"/>
        <end position="286"/>
    </location>
</feature>
<reference evidence="11" key="1">
    <citation type="journal article" date="2019" name="Int. J. Syst. Evol. Microbiol.">
        <title>The Global Catalogue of Microorganisms (GCM) 10K type strain sequencing project: providing services to taxonomists for standard genome sequencing and annotation.</title>
        <authorList>
            <consortium name="The Broad Institute Genomics Platform"/>
            <consortium name="The Broad Institute Genome Sequencing Center for Infectious Disease"/>
            <person name="Wu L."/>
            <person name="Ma J."/>
        </authorList>
    </citation>
    <scope>NUCLEOTIDE SEQUENCE [LARGE SCALE GENOMIC DNA]</scope>
    <source>
        <strain evidence="11">TBRC 4489</strain>
    </source>
</reference>
<evidence type="ECO:0000256" key="5">
    <source>
        <dbReference type="ARBA" id="ARBA00022989"/>
    </source>
</evidence>
<proteinExistence type="inferred from homology"/>
<dbReference type="Proteomes" id="UP001595850">
    <property type="component" value="Unassembled WGS sequence"/>
</dbReference>
<evidence type="ECO:0000256" key="1">
    <source>
        <dbReference type="ARBA" id="ARBA00004651"/>
    </source>
</evidence>
<feature type="transmembrane region" description="Helical" evidence="7">
    <location>
        <begin position="97"/>
        <end position="119"/>
    </location>
</feature>
<evidence type="ECO:0000256" key="6">
    <source>
        <dbReference type="ARBA" id="ARBA00023136"/>
    </source>
</evidence>
<feature type="compositionally biased region" description="Low complexity" evidence="8">
    <location>
        <begin position="1"/>
        <end position="20"/>
    </location>
</feature>
<keyword evidence="5 7" id="KW-1133">Transmembrane helix</keyword>
<dbReference type="Gene3D" id="1.10.3720.10">
    <property type="entry name" value="MetI-like"/>
    <property type="match status" value="1"/>
</dbReference>
<evidence type="ECO:0000259" key="9">
    <source>
        <dbReference type="PROSITE" id="PS50928"/>
    </source>
</evidence>
<dbReference type="Pfam" id="PF00528">
    <property type="entry name" value="BPD_transp_1"/>
    <property type="match status" value="1"/>
</dbReference>
<comment type="caution">
    <text evidence="10">The sequence shown here is derived from an EMBL/GenBank/DDBJ whole genome shotgun (WGS) entry which is preliminary data.</text>
</comment>
<dbReference type="CDD" id="cd06261">
    <property type="entry name" value="TM_PBP2"/>
    <property type="match status" value="1"/>
</dbReference>
<dbReference type="PANTHER" id="PTHR43744:SF12">
    <property type="entry name" value="ABC TRANSPORTER PERMEASE PROTEIN MG189-RELATED"/>
    <property type="match status" value="1"/>
</dbReference>
<dbReference type="EMBL" id="JBHSBM010000009">
    <property type="protein sequence ID" value="MFC4057344.1"/>
    <property type="molecule type" value="Genomic_DNA"/>
</dbReference>
<accession>A0ABV8HZM4</accession>
<feature type="transmembrane region" description="Helical" evidence="7">
    <location>
        <begin position="212"/>
        <end position="232"/>
    </location>
</feature>
<feature type="transmembrane region" description="Helical" evidence="7">
    <location>
        <begin position="264"/>
        <end position="284"/>
    </location>
</feature>
<dbReference type="InterPro" id="IPR000515">
    <property type="entry name" value="MetI-like"/>
</dbReference>
<evidence type="ECO:0000256" key="2">
    <source>
        <dbReference type="ARBA" id="ARBA00022448"/>
    </source>
</evidence>
<sequence>MATATPPTATPAARPAAGHRAAPRRRRPIGAVPTVILLLGALYCLFPVSWVVVAATKSKAELFSTAAFAPGTGLLSNLADLAGYRDGVFWLWMLNTLLYAGGGALLSTAVSAVSGYALAKYRFRGRNLIFNLLIGGILVPSVVLAVPQYLLLSEVGLADTYWSVLLPQILHPYSIYLARIYATAAIPDALLEAGRIDGAGHFLLLRRVALPLMLPGMVTIFLFQFVAIWNNFLLPFIMLGDDQKFPLTVGLYTMLAAGANQPSLFNLILTGALVSLVPLIALFLTMQRYWRTDLSDGAVK</sequence>
<feature type="transmembrane region" description="Helical" evidence="7">
    <location>
        <begin position="128"/>
        <end position="150"/>
    </location>
</feature>
<keyword evidence="3" id="KW-1003">Cell membrane</keyword>
<gene>
    <name evidence="10" type="ORF">ACFOWE_03515</name>
</gene>
<comment type="similarity">
    <text evidence="7">Belongs to the binding-protein-dependent transport system permease family.</text>
</comment>
<dbReference type="PANTHER" id="PTHR43744">
    <property type="entry name" value="ABC TRANSPORTER PERMEASE PROTEIN MG189-RELATED-RELATED"/>
    <property type="match status" value="1"/>
</dbReference>
<evidence type="ECO:0000256" key="3">
    <source>
        <dbReference type="ARBA" id="ARBA00022475"/>
    </source>
</evidence>
<keyword evidence="4 7" id="KW-0812">Transmembrane</keyword>
<evidence type="ECO:0000256" key="7">
    <source>
        <dbReference type="RuleBase" id="RU363032"/>
    </source>
</evidence>
<evidence type="ECO:0000313" key="10">
    <source>
        <dbReference type="EMBL" id="MFC4057344.1"/>
    </source>
</evidence>